<gene>
    <name evidence="1" type="ORF">AAG747_25810</name>
</gene>
<evidence type="ECO:0000313" key="1">
    <source>
        <dbReference type="EMBL" id="MEN7551358.1"/>
    </source>
</evidence>
<dbReference type="PANTHER" id="PTHR35788:SF1">
    <property type="entry name" value="EXPORTED PROTEIN"/>
    <property type="match status" value="1"/>
</dbReference>
<dbReference type="Pfam" id="PF04294">
    <property type="entry name" value="VanW"/>
    <property type="match status" value="1"/>
</dbReference>
<dbReference type="RefSeq" id="WP_346824136.1">
    <property type="nucleotide sequence ID" value="NZ_JBDKWZ010000021.1"/>
</dbReference>
<dbReference type="EMBL" id="JBDKWZ010000021">
    <property type="protein sequence ID" value="MEN7551358.1"/>
    <property type="molecule type" value="Genomic_DNA"/>
</dbReference>
<keyword evidence="2" id="KW-1185">Reference proteome</keyword>
<dbReference type="AlphaFoldDB" id="A0AAW9SJL3"/>
<reference evidence="1 2" key="1">
    <citation type="submission" date="2024-04" db="EMBL/GenBank/DDBJ databases">
        <title>Novel genus in family Flammeovirgaceae.</title>
        <authorList>
            <person name="Nguyen T.H."/>
            <person name="Vuong T.Q."/>
            <person name="Le H."/>
            <person name="Kim S.-G."/>
        </authorList>
    </citation>
    <scope>NUCLEOTIDE SEQUENCE [LARGE SCALE GENOMIC DNA]</scope>
    <source>
        <strain evidence="1 2">JCM 23209</strain>
    </source>
</reference>
<dbReference type="InterPro" id="IPR052913">
    <property type="entry name" value="Glycopeptide_resist_protein"/>
</dbReference>
<name>A0AAW9SJL3_9BACT</name>
<dbReference type="PANTHER" id="PTHR35788">
    <property type="entry name" value="EXPORTED PROTEIN-RELATED"/>
    <property type="match status" value="1"/>
</dbReference>
<dbReference type="InterPro" id="IPR007391">
    <property type="entry name" value="Vancomycin_resist_VanW"/>
</dbReference>
<accession>A0AAW9SJL3</accession>
<evidence type="ECO:0000313" key="2">
    <source>
        <dbReference type="Proteomes" id="UP001403385"/>
    </source>
</evidence>
<proteinExistence type="predicted"/>
<comment type="caution">
    <text evidence="1">The sequence shown here is derived from an EMBL/GenBank/DDBJ whole genome shotgun (WGS) entry which is preliminary data.</text>
</comment>
<sequence>MKKRKLLSQRHPVLYFISVWEKRVRRKLTWCIDRKQYTKRRSLEESLEKLPYRVKKHQSKLLKKLGETDMQLQFNKIDNLKIVVAKINGTLIQPGETFSFCKTVGLPTRKKGYKEGIELSFGKPRPGIGGGICQSTNLLHWLALHSPLTITERHHHSVDPFPDDGRVLPWASGAAVFYNYLDFQLTNHTQWTFQLNLWLTDKLLEGEIRVNEALDFAYHVKEKNHKFIKVGDEFYRSNEIWRTKIAKFRSGALLEEELISKNYGKVMYEPKNYEIEEGVN</sequence>
<protein>
    <submittedName>
        <fullName evidence="1">VanW family protein</fullName>
    </submittedName>
</protein>
<organism evidence="1 2">
    <name type="scientific">Rapidithrix thailandica</name>
    <dbReference type="NCBI Taxonomy" id="413964"/>
    <lineage>
        <taxon>Bacteria</taxon>
        <taxon>Pseudomonadati</taxon>
        <taxon>Bacteroidota</taxon>
        <taxon>Cytophagia</taxon>
        <taxon>Cytophagales</taxon>
        <taxon>Flammeovirgaceae</taxon>
        <taxon>Rapidithrix</taxon>
    </lineage>
</organism>
<dbReference type="Proteomes" id="UP001403385">
    <property type="component" value="Unassembled WGS sequence"/>
</dbReference>